<dbReference type="AlphaFoldDB" id="A0A1J1HQ44"/>
<proteinExistence type="predicted"/>
<gene>
    <name evidence="1" type="ORF">CLUMA_CG003882</name>
</gene>
<name>A0A1J1HQ44_9DIPT</name>
<evidence type="ECO:0000313" key="1">
    <source>
        <dbReference type="EMBL" id="CRK90167.1"/>
    </source>
</evidence>
<organism evidence="1 2">
    <name type="scientific">Clunio marinus</name>
    <dbReference type="NCBI Taxonomy" id="568069"/>
    <lineage>
        <taxon>Eukaryota</taxon>
        <taxon>Metazoa</taxon>
        <taxon>Ecdysozoa</taxon>
        <taxon>Arthropoda</taxon>
        <taxon>Hexapoda</taxon>
        <taxon>Insecta</taxon>
        <taxon>Pterygota</taxon>
        <taxon>Neoptera</taxon>
        <taxon>Endopterygota</taxon>
        <taxon>Diptera</taxon>
        <taxon>Nematocera</taxon>
        <taxon>Chironomoidea</taxon>
        <taxon>Chironomidae</taxon>
        <taxon>Clunio</taxon>
    </lineage>
</organism>
<dbReference type="EMBL" id="CVRI01000017">
    <property type="protein sequence ID" value="CRK90167.1"/>
    <property type="molecule type" value="Genomic_DNA"/>
</dbReference>
<keyword evidence="2" id="KW-1185">Reference proteome</keyword>
<accession>A0A1J1HQ44</accession>
<evidence type="ECO:0000313" key="2">
    <source>
        <dbReference type="Proteomes" id="UP000183832"/>
    </source>
</evidence>
<protein>
    <submittedName>
        <fullName evidence="1">CLUMA_CG003882, isoform A</fullName>
    </submittedName>
</protein>
<sequence>MEILIIACCSSNVILRYQMEFDINCFYDMNTQAMKTNVRISPDCFLHQIIVSVIVFESYAS</sequence>
<reference evidence="1 2" key="1">
    <citation type="submission" date="2015-04" db="EMBL/GenBank/DDBJ databases">
        <authorList>
            <person name="Syromyatnikov M.Y."/>
            <person name="Popov V.N."/>
        </authorList>
    </citation>
    <scope>NUCLEOTIDE SEQUENCE [LARGE SCALE GENOMIC DNA]</scope>
</reference>
<dbReference type="Proteomes" id="UP000183832">
    <property type="component" value="Unassembled WGS sequence"/>
</dbReference>